<dbReference type="InterPro" id="IPR058054">
    <property type="entry name" value="Znf_MS1-like"/>
</dbReference>
<dbReference type="InterPro" id="IPR011011">
    <property type="entry name" value="Znf_FYVE_PHD"/>
</dbReference>
<dbReference type="AlphaFoldDB" id="A0AAV0QSX7"/>
<evidence type="ECO:0000256" key="3">
    <source>
        <dbReference type="ARBA" id="ARBA00022833"/>
    </source>
</evidence>
<keyword evidence="5" id="KW-0804">Transcription</keyword>
<gene>
    <name evidence="7" type="ORF">LITE_LOCUS44713</name>
</gene>
<dbReference type="Pfam" id="PF25565">
    <property type="entry name" value="Ubiquitin_At1g33420"/>
    <property type="match status" value="1"/>
</dbReference>
<feature type="domain" description="Zinc finger PHD-type" evidence="6">
    <location>
        <begin position="609"/>
        <end position="655"/>
    </location>
</feature>
<dbReference type="PANTHER" id="PTHR46201:SF9">
    <property type="entry name" value="PHD FINGER PROTEIN MALE MEIOCYTE DEATH 1"/>
    <property type="match status" value="1"/>
</dbReference>
<dbReference type="CDD" id="cd15556">
    <property type="entry name" value="PHD_MMD1_like"/>
    <property type="match status" value="1"/>
</dbReference>
<evidence type="ECO:0000256" key="5">
    <source>
        <dbReference type="ARBA" id="ARBA00023163"/>
    </source>
</evidence>
<dbReference type="InterPro" id="IPR057765">
    <property type="entry name" value="MS1-like_ubiquitin"/>
</dbReference>
<dbReference type="EMBL" id="CAMGYJ010000010">
    <property type="protein sequence ID" value="CAI0548284.1"/>
    <property type="molecule type" value="Genomic_DNA"/>
</dbReference>
<dbReference type="InterPro" id="IPR001965">
    <property type="entry name" value="Znf_PHD"/>
</dbReference>
<evidence type="ECO:0000259" key="6">
    <source>
        <dbReference type="SMART" id="SM00249"/>
    </source>
</evidence>
<dbReference type="InterPro" id="IPR059080">
    <property type="entry name" value="WHD_PTC1"/>
</dbReference>
<keyword evidence="4" id="KW-0805">Transcription regulation</keyword>
<keyword evidence="3" id="KW-0862">Zinc</keyword>
<dbReference type="SUPFAM" id="SSF57903">
    <property type="entry name" value="FYVE/PHD zinc finger"/>
    <property type="match status" value="1"/>
</dbReference>
<evidence type="ECO:0000313" key="8">
    <source>
        <dbReference type="Proteomes" id="UP001154282"/>
    </source>
</evidence>
<evidence type="ECO:0000256" key="4">
    <source>
        <dbReference type="ARBA" id="ARBA00023015"/>
    </source>
</evidence>
<organism evidence="7 8">
    <name type="scientific">Linum tenue</name>
    <dbReference type="NCBI Taxonomy" id="586396"/>
    <lineage>
        <taxon>Eukaryota</taxon>
        <taxon>Viridiplantae</taxon>
        <taxon>Streptophyta</taxon>
        <taxon>Embryophyta</taxon>
        <taxon>Tracheophyta</taxon>
        <taxon>Spermatophyta</taxon>
        <taxon>Magnoliopsida</taxon>
        <taxon>eudicotyledons</taxon>
        <taxon>Gunneridae</taxon>
        <taxon>Pentapetalae</taxon>
        <taxon>rosids</taxon>
        <taxon>fabids</taxon>
        <taxon>Malpighiales</taxon>
        <taxon>Linaceae</taxon>
        <taxon>Linum</taxon>
    </lineage>
</organism>
<dbReference type="PANTHER" id="PTHR46201">
    <property type="entry name" value="PHD FINGER PROTEIN MALE MEIOCYTE DEATH 1-RELATED"/>
    <property type="match status" value="1"/>
</dbReference>
<dbReference type="Pfam" id="PF25874">
    <property type="entry name" value="WHD_plant_repro"/>
    <property type="match status" value="1"/>
</dbReference>
<dbReference type="InterPro" id="IPR019787">
    <property type="entry name" value="Znf_PHD-finger"/>
</dbReference>
<dbReference type="InterPro" id="IPR013083">
    <property type="entry name" value="Znf_RING/FYVE/PHD"/>
</dbReference>
<dbReference type="Gene3D" id="3.30.40.10">
    <property type="entry name" value="Zinc/RING finger domain, C3HC4 (zinc finger)"/>
    <property type="match status" value="1"/>
</dbReference>
<keyword evidence="8" id="KW-1185">Reference proteome</keyword>
<dbReference type="GO" id="GO:0008270">
    <property type="term" value="F:zinc ion binding"/>
    <property type="evidence" value="ECO:0007669"/>
    <property type="project" value="UniProtKB-KW"/>
</dbReference>
<evidence type="ECO:0000256" key="2">
    <source>
        <dbReference type="ARBA" id="ARBA00022771"/>
    </source>
</evidence>
<proteinExistence type="predicted"/>
<dbReference type="PROSITE" id="PS01359">
    <property type="entry name" value="ZF_PHD_1"/>
    <property type="match status" value="1"/>
</dbReference>
<dbReference type="Proteomes" id="UP001154282">
    <property type="component" value="Unassembled WGS sequence"/>
</dbReference>
<accession>A0AAV0QSX7</accession>
<dbReference type="InterPro" id="IPR019786">
    <property type="entry name" value="Zinc_finger_PHD-type_CS"/>
</dbReference>
<name>A0AAV0QSX7_9ROSI</name>
<evidence type="ECO:0000256" key="1">
    <source>
        <dbReference type="ARBA" id="ARBA00022723"/>
    </source>
</evidence>
<keyword evidence="1" id="KW-0479">Metal-binding</keyword>
<dbReference type="SMART" id="SM00249">
    <property type="entry name" value="PHD"/>
    <property type="match status" value="1"/>
</dbReference>
<protein>
    <recommendedName>
        <fullName evidence="6">Zinc finger PHD-type domain-containing protein</fullName>
    </recommendedName>
</protein>
<sequence>MLIPILDVCRKRKRTPKCFDFHSFGDPGSRIAFTAPFRDNIRIFINECAELEDYEIEGMPIWCTLLTTTSNVVLPLYTVEESVHSSQNPFCDQCRCTGWGNNLVSKRKYHIIIPVRSSWNRQLEEGSLDLESHLLHGLIHCNGFGHLLCINGIEGGGGSKLLSGREIMDLWDRICGSLRARSVSVEDVSKKRSMDLRLLYGVAYGHSWFGRWGYRFSRGSFGVTEQSYNRALEALASLPLDPILADFDSKGQGEELRRMVRHYRDLCRTRLTNLGELLRFMLDLKSCRCGSKKEAIPNGVNSTPSSRVLVRNPSPLTRKAQNRCRKFSSVIATLDSRWSAKRMEFAAGVIVEALKVGKSLNGEGMSRQQVRDAARMHVGDTGLLDYVLKSMNNVAIGNSVIRRAVNPRTRTLEYSIADLGQEGSSSAAERKFQEQSGLLVPGIDLYGDISYLYKNVLLNYPDSELVDTATLTVLDSKHFVKDWPLNDRCDQLLRLLCRVDAIDAGEQRKPDISEIVVLPPDATMVELKQAVEEALRDSYAMLENVEVIEVKYMEDVDDDQALAGEMESGSEIVVRVAVAGGREMKVISRCSSSSGDGEYEGGAENWRVKCECGARDDDGERMVACDVCEVWQHTRCVGIDDSEKAPPLFVCSGCCVALGGEDGGGRMEMIDFGTSVDDMLMMGGGGGFECGGYLLC</sequence>
<comment type="caution">
    <text evidence="7">The sequence shown here is derived from an EMBL/GenBank/DDBJ whole genome shotgun (WGS) entry which is preliminary data.</text>
</comment>
<evidence type="ECO:0000313" key="7">
    <source>
        <dbReference type="EMBL" id="CAI0548284.1"/>
    </source>
</evidence>
<dbReference type="Pfam" id="PF00628">
    <property type="entry name" value="PHD"/>
    <property type="match status" value="1"/>
</dbReference>
<keyword evidence="2" id="KW-0863">Zinc-finger</keyword>
<reference evidence="7" key="1">
    <citation type="submission" date="2022-08" db="EMBL/GenBank/DDBJ databases">
        <authorList>
            <person name="Gutierrez-Valencia J."/>
        </authorList>
    </citation>
    <scope>NUCLEOTIDE SEQUENCE</scope>
</reference>